<feature type="compositionally biased region" description="Basic and acidic residues" evidence="3">
    <location>
        <begin position="1101"/>
        <end position="1114"/>
    </location>
</feature>
<evidence type="ECO:0000256" key="3">
    <source>
        <dbReference type="SAM" id="MobiDB-lite"/>
    </source>
</evidence>
<accession>A0ABW9GXB0</accession>
<organism evidence="6 7">
    <name type="scientific">Peptococcus simiae</name>
    <dbReference type="NCBI Taxonomy" id="1643805"/>
    <lineage>
        <taxon>Bacteria</taxon>
        <taxon>Bacillati</taxon>
        <taxon>Bacillota</taxon>
        <taxon>Clostridia</taxon>
        <taxon>Eubacteriales</taxon>
        <taxon>Peptococcaceae</taxon>
        <taxon>Peptococcus</taxon>
    </lineage>
</organism>
<proteinExistence type="predicted"/>
<feature type="region of interest" description="Disordered" evidence="3">
    <location>
        <begin position="1101"/>
        <end position="1130"/>
    </location>
</feature>
<evidence type="ECO:0000256" key="4">
    <source>
        <dbReference type="SAM" id="SignalP"/>
    </source>
</evidence>
<dbReference type="EMBL" id="JBJUVG010000001">
    <property type="protein sequence ID" value="MFM9412867.1"/>
    <property type="molecule type" value="Genomic_DNA"/>
</dbReference>
<feature type="region of interest" description="Disordered" evidence="3">
    <location>
        <begin position="1163"/>
        <end position="1371"/>
    </location>
</feature>
<dbReference type="InterPro" id="IPR044024">
    <property type="entry name" value="aRib"/>
</dbReference>
<dbReference type="PROSITE" id="PS51272">
    <property type="entry name" value="SLH"/>
    <property type="match status" value="3"/>
</dbReference>
<dbReference type="InterPro" id="IPR001119">
    <property type="entry name" value="SLH_dom"/>
</dbReference>
<feature type="region of interest" description="Disordered" evidence="3">
    <location>
        <begin position="499"/>
        <end position="530"/>
    </location>
</feature>
<feature type="domain" description="SLH" evidence="5">
    <location>
        <begin position="1571"/>
        <end position="1633"/>
    </location>
</feature>
<evidence type="ECO:0000313" key="6">
    <source>
        <dbReference type="EMBL" id="MFM9412867.1"/>
    </source>
</evidence>
<sequence length="1807" mass="196436">MKKSSQSHDAFLNCKLKPKKATERACAAVLALALVCSTVPAPVFADQVPPSVDNPADPQQKLAEKYAAIELNTKVAVKNAEHIARYEIQGQYDIQKKIQAALNAQLKDQEGSDVVTRVVLNGQHQQFELTFKDSSTIKIDLAKLVTSDPEMPIINFIGNVVGGYIIPKGEALTVVPEEKQKQDWVYTIFRGDKNIGLSANVEKSEVRFSPKQSAFTGEEDKIVRMESFTLTEDDDQGNPYLYVTGLPDQLKPNAAGIVEDQGSGNYKLKILGRESNNKSTSNPTRCVYKFTANFPEQGPHGYFKIPLEVKTAAGVDQRHQNVKGQFWLHVVPQKEKYSVVDNQIIEVDSFEDVNEEVIKKLLKFNAAKSDKWKLSDRKAPDRLDKGKTIAGTKGNERWGTLKDAQLKLDTKNLTGVPESGKEYKVPVTVIYSDDQYGANGENVTGGEQSRAVAIIKVKVKVQSENNEPEYAEAAVTYDKDTVSTPQNYRKNKENKYLKADGKETNNKEEAKANLPQSKDGQKKTKFTFGKGQPTASYGTAIKADQITVDSDTGAVTLPQAIAKTLQPGEVVTIPVEVTYPDGSSETVKATFKAPDLQKPEKTAVSDKTALTGDEQKQVKKAVKKVNPGLKDDQITVDETGKVTVIIGNESKEIPASETVEQIDHLTVPEKTLVQNKDKLTPEEIKKVEAAVRKANKKLTDQDKIAVDEKGNVTINIGGKEEKLTPDQTIQEDPVLKLNAPKKTPVKDLTNLDEKEKEAVEKAVKEANPNLGDKITIDVDKTGKVTVKRGNQKGELEPNQTVEKVALANVKYVDKISYSTNKPVAIPEKFRADADANKYPVIITGKNGETINLDALAYGNNGEKAPKFIGYKYSNPGMIGQPGKYGYDASKAGTIYAVYDKQDEIYTGDEKNAPEGYVKLTFKDAVGAKLDNTDENKVIYVNPKAGVKFSDDGSKLIGKNAAGEKQEVAVPAVVADTGYTVKYAKPSDNQTTTWPYDNYDKTSSEITGAVDFTAQVEVQKEKLPAPTVTPDDKGAVTVTPPAKADKATTIEITYTPEGDNAQPKTVTVTKDDQGKWKLPENETDLTIDPETGVVTIPADKVKDKSDVKAQTKGDEATTEPSDEATGKAGDNPIVKEKLDAPIVTPDDKGAVTVTPPAKADKAKTIDITYTPEGENAQPKTVTVTKDDQGKWKLPENETDLTIDPETGVVTIPADKVKDKSDVKAQTKGDEATTEPSDEATGKAGDNPIVKEKLDAPIVTPDDKGAVTVTPPAKADKAKTIDITYTPEGENAQPKTVTLTKDDQGKWKLPENETDLTIDPETGVVTIPADKVKDKSDVKAQTKGDEATTEPSDESTGKAGDNPVVAKPAAPTIDPIKAGDKVIKVKTPTDGDTVIILIPNPQDADHPTQIVAKKGDDGVWKVGDSPVEKAGVLELPLPETVDLQKDMQINGQVQDSAKGPKAVSDTIVVTVQEKDQEPEQNINVPDKTIVADPSHLTDKEKEEIANKVKEKNPNLPADSKIIVGDDGTVTIKDKDDQVIGTIPGDKVVGKKSSTSSGGGGGVVITPSKPDVKPDVKPNDKPGVKPGEGDLNNTDHYQYLIGYPDGTFGPNRGMTRAEVATMFTRLLKDRPVKGQSYASNFSDVHAGDWYANTVGYAVQKGIVSGYPDGTFQPNKPITRAEFAAIAARFAQLTAEDEVDFTDLSQGHWAYKAIRLAASKGWVSGYPNNTFAPEKAISRAEVTSITNRMLNRYADLYWIDAHMNKVIHFSDVARQDWFFEPVMEATMGHDFTRDADGKTEHWTDLNDKTFI</sequence>
<evidence type="ECO:0000313" key="7">
    <source>
        <dbReference type="Proteomes" id="UP001631949"/>
    </source>
</evidence>
<dbReference type="Proteomes" id="UP001631949">
    <property type="component" value="Unassembled WGS sequence"/>
</dbReference>
<keyword evidence="2" id="KW-0677">Repeat</keyword>
<reference evidence="6 7" key="1">
    <citation type="journal article" date="2016" name="Int. J. Syst. Evol. Microbiol.">
        <title>Peptococcus simiae sp. nov., isolated from rhesus macaque faeces and emended description of the genus Peptococcus.</title>
        <authorList>
            <person name="Shkoporov A.N."/>
            <person name="Efimov B.A."/>
            <person name="Kondova I."/>
            <person name="Ouwerling B."/>
            <person name="Chaplin A.V."/>
            <person name="Shcherbakova V.A."/>
            <person name="Langermans J.A.M."/>
        </authorList>
    </citation>
    <scope>NUCLEOTIDE SEQUENCE [LARGE SCALE GENOMIC DNA]</scope>
    <source>
        <strain evidence="6 7">M108</strain>
    </source>
</reference>
<dbReference type="Pfam" id="PF18938">
    <property type="entry name" value="aRib"/>
    <property type="match status" value="4"/>
</dbReference>
<dbReference type="Gene3D" id="3.10.20.890">
    <property type="match status" value="4"/>
</dbReference>
<dbReference type="PANTHER" id="PTHR43308:SF5">
    <property type="entry name" value="S-LAYER PROTEIN _ PEPTIDOGLYCAN ENDO-BETA-N-ACETYLGLUCOSAMINIDASE"/>
    <property type="match status" value="1"/>
</dbReference>
<name>A0ABW9GXB0_9FIRM</name>
<feature type="compositionally biased region" description="Basic and acidic residues" evidence="3">
    <location>
        <begin position="1247"/>
        <end position="1263"/>
    </location>
</feature>
<feature type="compositionally biased region" description="Basic and acidic residues" evidence="3">
    <location>
        <begin position="1183"/>
        <end position="1194"/>
    </location>
</feature>
<dbReference type="Pfam" id="PF00395">
    <property type="entry name" value="SLH"/>
    <property type="match status" value="3"/>
</dbReference>
<protein>
    <submittedName>
        <fullName evidence="6">S-layer homology domain-containing protein</fullName>
    </submittedName>
</protein>
<dbReference type="InterPro" id="IPR051465">
    <property type="entry name" value="Cell_Envelope_Struct_Comp"/>
</dbReference>
<dbReference type="PANTHER" id="PTHR43308">
    <property type="entry name" value="OUTER MEMBRANE PROTEIN ALPHA-RELATED"/>
    <property type="match status" value="1"/>
</dbReference>
<evidence type="ECO:0000259" key="5">
    <source>
        <dbReference type="PROSITE" id="PS51272"/>
    </source>
</evidence>
<feature type="signal peptide" evidence="4">
    <location>
        <begin position="1"/>
        <end position="45"/>
    </location>
</feature>
<feature type="chain" id="PRO_5046599483" evidence="4">
    <location>
        <begin position="46"/>
        <end position="1807"/>
    </location>
</feature>
<evidence type="ECO:0000256" key="2">
    <source>
        <dbReference type="ARBA" id="ARBA00022737"/>
    </source>
</evidence>
<keyword evidence="7" id="KW-1185">Reference proteome</keyword>
<dbReference type="InterPro" id="IPR044055">
    <property type="entry name" value="RibLong"/>
</dbReference>
<comment type="caution">
    <text evidence="6">The sequence shown here is derived from an EMBL/GenBank/DDBJ whole genome shotgun (WGS) entry which is preliminary data.</text>
</comment>
<dbReference type="NCBIfam" id="NF038186">
    <property type="entry name" value="YPDG_rpt"/>
    <property type="match status" value="1"/>
</dbReference>
<feature type="domain" description="SLH" evidence="5">
    <location>
        <begin position="1634"/>
        <end position="1697"/>
    </location>
</feature>
<feature type="compositionally biased region" description="Basic and acidic residues" evidence="3">
    <location>
        <begin position="1213"/>
        <end position="1229"/>
    </location>
</feature>
<gene>
    <name evidence="6" type="ORF">ACKQTC_00550</name>
</gene>
<feature type="domain" description="SLH" evidence="5">
    <location>
        <begin position="1698"/>
        <end position="1756"/>
    </location>
</feature>
<feature type="compositionally biased region" description="Basic and acidic residues" evidence="3">
    <location>
        <begin position="1298"/>
        <end position="1309"/>
    </location>
</feature>
<evidence type="ECO:0000256" key="1">
    <source>
        <dbReference type="ARBA" id="ARBA00022729"/>
    </source>
</evidence>
<feature type="compositionally biased region" description="Basic and acidic residues" evidence="3">
    <location>
        <begin position="499"/>
        <end position="511"/>
    </location>
</feature>
<dbReference type="RefSeq" id="WP_408976498.1">
    <property type="nucleotide sequence ID" value="NZ_JBJUVG010000001.1"/>
</dbReference>
<feature type="region of interest" description="Disordered" evidence="3">
    <location>
        <begin position="1540"/>
        <end position="1588"/>
    </location>
</feature>
<feature type="compositionally biased region" description="Basic and acidic residues" evidence="3">
    <location>
        <begin position="1328"/>
        <end position="1344"/>
    </location>
</feature>
<dbReference type="Pfam" id="PF18957">
    <property type="entry name" value="RibLong"/>
    <property type="match status" value="1"/>
</dbReference>
<feature type="compositionally biased region" description="Basic and acidic residues" evidence="3">
    <location>
        <begin position="1567"/>
        <end position="1580"/>
    </location>
</feature>
<keyword evidence="1 4" id="KW-0732">Signal</keyword>